<reference evidence="2" key="1">
    <citation type="submission" date="2020-03" db="EMBL/GenBank/DDBJ databases">
        <authorList>
            <person name="Weist P."/>
        </authorList>
    </citation>
    <scope>NUCLEOTIDE SEQUENCE</scope>
</reference>
<evidence type="ECO:0000256" key="1">
    <source>
        <dbReference type="SAM" id="MobiDB-lite"/>
    </source>
</evidence>
<name>A0A9N7YGF2_PLEPL</name>
<evidence type="ECO:0000313" key="2">
    <source>
        <dbReference type="EMBL" id="CAB1423319.1"/>
    </source>
</evidence>
<evidence type="ECO:0000313" key="3">
    <source>
        <dbReference type="Proteomes" id="UP001153269"/>
    </source>
</evidence>
<comment type="caution">
    <text evidence="2">The sequence shown here is derived from an EMBL/GenBank/DDBJ whole genome shotgun (WGS) entry which is preliminary data.</text>
</comment>
<sequence length="136" mass="14467">MEVKRPQVLPPRVSTVLRRSATLRDADTFHSPRSKLSAAPAADGDASQVRIPVTGWRSEVITHETIQVLLNRTPGGMCEGGETGAQSAGRSQTLCPVNTVVDTGSQIVSELDPIKPKGASRHQGSKVGTEEESKVI</sequence>
<feature type="region of interest" description="Disordered" evidence="1">
    <location>
        <begin position="108"/>
        <end position="136"/>
    </location>
</feature>
<protein>
    <submittedName>
        <fullName evidence="2">Uncharacterized protein</fullName>
    </submittedName>
</protein>
<gene>
    <name evidence="2" type="ORF">PLEPLA_LOCUS11238</name>
</gene>
<keyword evidence="3" id="KW-1185">Reference proteome</keyword>
<organism evidence="2 3">
    <name type="scientific">Pleuronectes platessa</name>
    <name type="common">European plaice</name>
    <dbReference type="NCBI Taxonomy" id="8262"/>
    <lineage>
        <taxon>Eukaryota</taxon>
        <taxon>Metazoa</taxon>
        <taxon>Chordata</taxon>
        <taxon>Craniata</taxon>
        <taxon>Vertebrata</taxon>
        <taxon>Euteleostomi</taxon>
        <taxon>Actinopterygii</taxon>
        <taxon>Neopterygii</taxon>
        <taxon>Teleostei</taxon>
        <taxon>Neoteleostei</taxon>
        <taxon>Acanthomorphata</taxon>
        <taxon>Carangaria</taxon>
        <taxon>Pleuronectiformes</taxon>
        <taxon>Pleuronectoidei</taxon>
        <taxon>Pleuronectidae</taxon>
        <taxon>Pleuronectes</taxon>
    </lineage>
</organism>
<dbReference type="Proteomes" id="UP001153269">
    <property type="component" value="Unassembled WGS sequence"/>
</dbReference>
<accession>A0A9N7YGF2</accession>
<dbReference type="AlphaFoldDB" id="A0A9N7YGF2"/>
<dbReference type="EMBL" id="CADEAL010000647">
    <property type="protein sequence ID" value="CAB1423319.1"/>
    <property type="molecule type" value="Genomic_DNA"/>
</dbReference>
<feature type="region of interest" description="Disordered" evidence="1">
    <location>
        <begin position="24"/>
        <end position="46"/>
    </location>
</feature>
<proteinExistence type="predicted"/>